<name>A0A485MT10_LYNPA</name>
<dbReference type="Gene3D" id="2.10.50.10">
    <property type="entry name" value="Tumor Necrosis Factor Receptor, subunit A, domain 2"/>
    <property type="match status" value="8"/>
</dbReference>
<dbReference type="InterPro" id="IPR009030">
    <property type="entry name" value="Growth_fac_rcpt_cys_sf"/>
</dbReference>
<evidence type="ECO:0000313" key="3">
    <source>
        <dbReference type="Proteomes" id="UP000386466"/>
    </source>
</evidence>
<protein>
    <submittedName>
        <fullName evidence="2">Uncharacterized protein</fullName>
    </submittedName>
</protein>
<organism evidence="2 3">
    <name type="scientific">Lynx pardinus</name>
    <name type="common">Iberian lynx</name>
    <name type="synonym">Felis pardina</name>
    <dbReference type="NCBI Taxonomy" id="191816"/>
    <lineage>
        <taxon>Eukaryota</taxon>
        <taxon>Metazoa</taxon>
        <taxon>Chordata</taxon>
        <taxon>Craniata</taxon>
        <taxon>Vertebrata</taxon>
        <taxon>Euteleostomi</taxon>
        <taxon>Mammalia</taxon>
        <taxon>Eutheria</taxon>
        <taxon>Laurasiatheria</taxon>
        <taxon>Carnivora</taxon>
        <taxon>Feliformia</taxon>
        <taxon>Felidae</taxon>
        <taxon>Felinae</taxon>
        <taxon>Lynx</taxon>
    </lineage>
</organism>
<dbReference type="SUPFAM" id="SSF57586">
    <property type="entry name" value="TNF receptor-like"/>
    <property type="match status" value="1"/>
</dbReference>
<evidence type="ECO:0000313" key="2">
    <source>
        <dbReference type="EMBL" id="VFV21172.1"/>
    </source>
</evidence>
<gene>
    <name evidence="2" type="ORF">LYPA_23C007764</name>
</gene>
<sequence length="1286" mass="133613">MWAVLSPVLSQCLQCPAGYFCPNQATQPIPCQPGTFSPNPGQDETTDCVPCPAAGHYCPLGTKRPTQFQCPPGTWSNQTGLTAVEECVPCPRGWGTSHQSLGARLAVACVLCPAGHHCPEPGTATPQPCGAGSFSGPGHLWCQKCSGGNLCNQTKLARPIACPPGHYCPAPGLLTIPCPMGTFREAPGAARVEDCQLCRPGAFCGRTGLTEPQGLCSPGHHCGPGSNTSSPEGLPFGDLCPAGHFCPAGTKDARQRPCPVGTWNAERGAQDVSWCLPCPPGFFCAAAGQAAPRGPCAPGWFCVSAAWTARPFDLDNYTSTNCLCPATATGGKCPAGSFCPEGSSEPMPCPPGSFCATSGYYCDSSAGPIKDFRLYPCPQGYYCPLGTAMATHHRCPVGTYGPRRGLRSIAECQLCPAGKFCALAGLAAPTGDCAAGHWCKGGATSKDPTDGARGLLCPAGHYCLEGTSPPLSLLQWWQGLRPQLCPRGFYCPEGTGLDWQPCPPGTYGPVQGLSSLPECQACDRGRFCPSANATEAGGQCWEGFFCSRGSTRPNPEADTEGTRPSLLDTDPLPHFLTPPNGRSLFSLSFSSEARLTVIDSAYLHPLSIGSGKPFPDGPCSAGYYCPPGQTSATPTSFRCPRGFYCPEGSPQPRACENGTFQPQEAKGSCEPCPAGFYCEASGTGLTAGGPSLCLQGYFCPPGSHSATAHPCPRGTFGPRRGASAELDCELCPAGMFCSSEGLSQPSGLCHSAHYCTGGAVSPTPLKHKNIDCPNPTLMPQRRDKVEAPGLSGNDICPPGFFCPRGTGSPMPCLPGSYSSAPGLASEDQCQPCPPGHYCSNPGLSHVPEAELCDAGYICLGGSAVPSPSDGTHGYRCPPGFHCPSGAHSEQPCEPGTFSPLPGADTCLPCPGGTYCQNVATVEPTTCPKGFQGAQKYFCIQGPCSAGYYCEGGASSPTPQRNSAFPLNGPCPRGHYCPQGTLYPVPCPMGTTRRSPGEHLTWSAWPVLCHQGEYQPSLGSDSCLLCPPGFHCPHPGTRMPRLCPAHAYCPAATLPSPGTWSPLPCPPGTFTPQDASGLREEGDCSVCPPGFYCPEGSGEPTLCPPHTMAAAPGAKQREEWDPATHPCPAGHYCPGGSETSPGTPQACPEHTYLPAEGGQSLAECLPCPPGYLCVSPGLSSLESRLCPPGYWCPGLALTARPRQGSPHFVLGAMPALLAPPPTLAQGSCTYRSLALDAQACQPCPPGFSCHQGEFGKPGCEQERGAGASSQNWAEPDMGPQYTTSPVP</sequence>
<dbReference type="SMART" id="SM01411">
    <property type="entry name" value="Ephrin_rec_like"/>
    <property type="match status" value="14"/>
</dbReference>
<dbReference type="SUPFAM" id="SSF57184">
    <property type="entry name" value="Growth factor receptor domain"/>
    <property type="match status" value="3"/>
</dbReference>
<dbReference type="Proteomes" id="UP000386466">
    <property type="component" value="Unassembled WGS sequence"/>
</dbReference>
<dbReference type="EMBL" id="CAAGRJ010003347">
    <property type="protein sequence ID" value="VFV21172.1"/>
    <property type="molecule type" value="Genomic_DNA"/>
</dbReference>
<dbReference type="PANTHER" id="PTHR46104">
    <property type="entry name" value="GENE 9195-RELATED-RELATED"/>
    <property type="match status" value="1"/>
</dbReference>
<evidence type="ECO:0000256" key="1">
    <source>
        <dbReference type="SAM" id="MobiDB-lite"/>
    </source>
</evidence>
<feature type="region of interest" description="Disordered" evidence="1">
    <location>
        <begin position="551"/>
        <end position="570"/>
    </location>
</feature>
<proteinExistence type="predicted"/>
<dbReference type="PANTHER" id="PTHR46104:SF1">
    <property type="entry name" value="GENE 9195-RELATED"/>
    <property type="match status" value="1"/>
</dbReference>
<reference evidence="2 3" key="1">
    <citation type="submission" date="2019-01" db="EMBL/GenBank/DDBJ databases">
        <authorList>
            <person name="Alioto T."/>
            <person name="Alioto T."/>
        </authorList>
    </citation>
    <scope>NUCLEOTIDE SEQUENCE [LARGE SCALE GENOMIC DNA]</scope>
</reference>
<feature type="region of interest" description="Disordered" evidence="1">
    <location>
        <begin position="1258"/>
        <end position="1286"/>
    </location>
</feature>
<accession>A0A485MT10</accession>
<keyword evidence="3" id="KW-1185">Reference proteome</keyword>